<keyword evidence="2" id="KW-0732">Signal</keyword>
<organism evidence="3 4">
    <name type="scientific">Nelumbo nucifera</name>
    <name type="common">Sacred lotus</name>
    <dbReference type="NCBI Taxonomy" id="4432"/>
    <lineage>
        <taxon>Eukaryota</taxon>
        <taxon>Viridiplantae</taxon>
        <taxon>Streptophyta</taxon>
        <taxon>Embryophyta</taxon>
        <taxon>Tracheophyta</taxon>
        <taxon>Spermatophyta</taxon>
        <taxon>Magnoliopsida</taxon>
        <taxon>Proteales</taxon>
        <taxon>Nelumbonaceae</taxon>
        <taxon>Nelumbo</taxon>
    </lineage>
</organism>
<evidence type="ECO:0000256" key="1">
    <source>
        <dbReference type="SAM" id="Phobius"/>
    </source>
</evidence>
<dbReference type="PANTHER" id="PTHR34673">
    <property type="entry name" value="COLD-REGULATED PROTEIN"/>
    <property type="match status" value="1"/>
</dbReference>
<gene>
    <name evidence="3" type="ORF">HUJ06_010880</name>
</gene>
<keyword evidence="4" id="KW-1185">Reference proteome</keyword>
<protein>
    <submittedName>
        <fullName evidence="3">Uncharacterized protein</fullName>
    </submittedName>
</protein>
<evidence type="ECO:0000256" key="2">
    <source>
        <dbReference type="SAM" id="SignalP"/>
    </source>
</evidence>
<dbReference type="PANTHER" id="PTHR34673:SF1">
    <property type="entry name" value="COLD-REGULATED PROTEIN"/>
    <property type="match status" value="1"/>
</dbReference>
<name>A0A822YL68_NELNU</name>
<dbReference type="AlphaFoldDB" id="A0A822YL68"/>
<comment type="caution">
    <text evidence="3">The sequence shown here is derived from an EMBL/GenBank/DDBJ whole genome shotgun (WGS) entry which is preliminary data.</text>
</comment>
<dbReference type="Proteomes" id="UP000607653">
    <property type="component" value="Unassembled WGS sequence"/>
</dbReference>
<keyword evidence="1" id="KW-0472">Membrane</keyword>
<feature type="signal peptide" evidence="2">
    <location>
        <begin position="1"/>
        <end position="26"/>
    </location>
</feature>
<accession>A0A822YL68</accession>
<sequence>MVKVIWLNKFLSVLTPFAFIGIGTHSKSMVVSHCVYVGQGSKAHVPCRGLVCAPTTTKEKNIVRHVYVSKPVSEDTPPEQTSPPCQNQFQLHKYCSPATWTYVLGFTAAAWSFLLSNSLHNLRSVSLVFVDDSIGAIMTIGVGVPICVECGSTSNPCRCKVVGPTLGFLAFVAAAAVEWPVGAVVYIFRHMKGRRIMAHPATVVYPSVTNAIPI</sequence>
<feature type="chain" id="PRO_5032564369" evidence="2">
    <location>
        <begin position="27"/>
        <end position="214"/>
    </location>
</feature>
<feature type="transmembrane region" description="Helical" evidence="1">
    <location>
        <begin position="166"/>
        <end position="188"/>
    </location>
</feature>
<dbReference type="EMBL" id="DUZY01000003">
    <property type="protein sequence ID" value="DAD32029.1"/>
    <property type="molecule type" value="Genomic_DNA"/>
</dbReference>
<keyword evidence="1" id="KW-1133">Transmembrane helix</keyword>
<reference evidence="3 4" key="1">
    <citation type="journal article" date="2020" name="Mol. Biol. Evol.">
        <title>Distinct Expression and Methylation Patterns for Genes with Different Fates following a Single Whole-Genome Duplication in Flowering Plants.</title>
        <authorList>
            <person name="Shi T."/>
            <person name="Rahmani R.S."/>
            <person name="Gugger P.F."/>
            <person name="Wang M."/>
            <person name="Li H."/>
            <person name="Zhang Y."/>
            <person name="Li Z."/>
            <person name="Wang Q."/>
            <person name="Van de Peer Y."/>
            <person name="Marchal K."/>
            <person name="Chen J."/>
        </authorList>
    </citation>
    <scope>NUCLEOTIDE SEQUENCE [LARGE SCALE GENOMIC DNA]</scope>
    <source>
        <tissue evidence="3">Leaf</tissue>
    </source>
</reference>
<evidence type="ECO:0000313" key="3">
    <source>
        <dbReference type="EMBL" id="DAD32029.1"/>
    </source>
</evidence>
<keyword evidence="1" id="KW-0812">Transmembrane</keyword>
<proteinExistence type="predicted"/>
<evidence type="ECO:0000313" key="4">
    <source>
        <dbReference type="Proteomes" id="UP000607653"/>
    </source>
</evidence>